<evidence type="ECO:0000259" key="1">
    <source>
        <dbReference type="Pfam" id="PF09413"/>
    </source>
</evidence>
<accession>A0A2W5F2C5</accession>
<comment type="caution">
    <text evidence="2">The sequence shown here is derived from an EMBL/GenBank/DDBJ whole genome shotgun (WGS) entry which is preliminary data.</text>
</comment>
<feature type="domain" description="DUF2007" evidence="1">
    <location>
        <begin position="4"/>
        <end position="70"/>
    </location>
</feature>
<reference evidence="2 3" key="1">
    <citation type="submission" date="2017-11" db="EMBL/GenBank/DDBJ databases">
        <title>Infants hospitalized years apart are colonized by the same room-sourced microbial strains.</title>
        <authorList>
            <person name="Brooks B."/>
            <person name="Olm M.R."/>
            <person name="Firek B.A."/>
            <person name="Baker R."/>
            <person name="Thomas B.C."/>
            <person name="Morowitz M.J."/>
            <person name="Banfield J.F."/>
        </authorList>
    </citation>
    <scope>NUCLEOTIDE SEQUENCE [LARGE SCALE GENOMIC DNA]</scope>
    <source>
        <strain evidence="2">S2_009_000_R2_76</strain>
    </source>
</reference>
<gene>
    <name evidence="2" type="ORF">DI598_07570</name>
</gene>
<dbReference type="SUPFAM" id="SSF54913">
    <property type="entry name" value="GlnB-like"/>
    <property type="match status" value="1"/>
</dbReference>
<dbReference type="Gene3D" id="3.30.70.790">
    <property type="entry name" value="UreE, C-terminal domain"/>
    <property type="match status" value="1"/>
</dbReference>
<proteinExistence type="predicted"/>
<protein>
    <recommendedName>
        <fullName evidence="1">DUF2007 domain-containing protein</fullName>
    </recommendedName>
</protein>
<dbReference type="EMBL" id="QFOI01000107">
    <property type="protein sequence ID" value="PZP49528.1"/>
    <property type="molecule type" value="Genomic_DNA"/>
</dbReference>
<dbReference type="Proteomes" id="UP000249645">
    <property type="component" value="Unassembled WGS sequence"/>
</dbReference>
<dbReference type="AlphaFoldDB" id="A0A2W5F2C5"/>
<name>A0A2W5F2C5_9SPHI</name>
<dbReference type="InterPro" id="IPR011322">
    <property type="entry name" value="N-reg_PII-like_a/b"/>
</dbReference>
<dbReference type="InterPro" id="IPR018551">
    <property type="entry name" value="DUF2007"/>
</dbReference>
<evidence type="ECO:0000313" key="2">
    <source>
        <dbReference type="EMBL" id="PZP49528.1"/>
    </source>
</evidence>
<dbReference type="Pfam" id="PF09413">
    <property type="entry name" value="DUF2007"/>
    <property type="match status" value="1"/>
</dbReference>
<sequence>MDFIEIRQYNNYIPANIAKGLLEDNDIECYLQDENVSTIMPMWNIANGGVRLFVDPEKVERAELLLKKAEDQLTDEDFTMGYFSN</sequence>
<evidence type="ECO:0000313" key="3">
    <source>
        <dbReference type="Proteomes" id="UP000249645"/>
    </source>
</evidence>
<organism evidence="2 3">
    <name type="scientific">Pseudopedobacter saltans</name>
    <dbReference type="NCBI Taxonomy" id="151895"/>
    <lineage>
        <taxon>Bacteria</taxon>
        <taxon>Pseudomonadati</taxon>
        <taxon>Bacteroidota</taxon>
        <taxon>Sphingobacteriia</taxon>
        <taxon>Sphingobacteriales</taxon>
        <taxon>Sphingobacteriaceae</taxon>
        <taxon>Pseudopedobacter</taxon>
    </lineage>
</organism>